<dbReference type="GO" id="GO:0005829">
    <property type="term" value="C:cytosol"/>
    <property type="evidence" value="ECO:0007669"/>
    <property type="project" value="TreeGrafter"/>
</dbReference>
<dbReference type="InterPro" id="IPR011008">
    <property type="entry name" value="Dimeric_a/b-barrel"/>
</dbReference>
<dbReference type="Pfam" id="PF13404">
    <property type="entry name" value="HTH_AsnC-type"/>
    <property type="match status" value="1"/>
</dbReference>
<evidence type="ECO:0000313" key="6">
    <source>
        <dbReference type="Proteomes" id="UP000187172"/>
    </source>
</evidence>
<name>A0A1R1EKA5_9BACL</name>
<organism evidence="5 6">
    <name type="scientific">Paenibacillus rhizosphaerae</name>
    <dbReference type="NCBI Taxonomy" id="297318"/>
    <lineage>
        <taxon>Bacteria</taxon>
        <taxon>Bacillati</taxon>
        <taxon>Bacillota</taxon>
        <taxon>Bacilli</taxon>
        <taxon>Bacillales</taxon>
        <taxon>Paenibacillaceae</taxon>
        <taxon>Paenibacillus</taxon>
    </lineage>
</organism>
<dbReference type="AlphaFoldDB" id="A0A1R1EKA5"/>
<dbReference type="Gene3D" id="1.10.10.10">
    <property type="entry name" value="Winged helix-like DNA-binding domain superfamily/Winged helix DNA-binding domain"/>
    <property type="match status" value="1"/>
</dbReference>
<dbReference type="PROSITE" id="PS50956">
    <property type="entry name" value="HTH_ASNC_2"/>
    <property type="match status" value="1"/>
</dbReference>
<evidence type="ECO:0000256" key="2">
    <source>
        <dbReference type="ARBA" id="ARBA00023125"/>
    </source>
</evidence>
<accession>A0A1R1EKA5</accession>
<dbReference type="EMBL" id="MRTP01000007">
    <property type="protein sequence ID" value="OMF52237.1"/>
    <property type="molecule type" value="Genomic_DNA"/>
</dbReference>
<dbReference type="GO" id="GO:0043200">
    <property type="term" value="P:response to amino acid"/>
    <property type="evidence" value="ECO:0007669"/>
    <property type="project" value="TreeGrafter"/>
</dbReference>
<dbReference type="STRING" id="297318.BK138_22590"/>
<dbReference type="InterPro" id="IPR000485">
    <property type="entry name" value="AsnC-type_HTH_dom"/>
</dbReference>
<keyword evidence="6" id="KW-1185">Reference proteome</keyword>
<evidence type="ECO:0000256" key="1">
    <source>
        <dbReference type="ARBA" id="ARBA00023015"/>
    </source>
</evidence>
<dbReference type="InterPro" id="IPR019888">
    <property type="entry name" value="Tscrpt_reg_AsnC-like"/>
</dbReference>
<dbReference type="InterPro" id="IPR036390">
    <property type="entry name" value="WH_DNA-bd_sf"/>
</dbReference>
<dbReference type="GO" id="GO:0043565">
    <property type="term" value="F:sequence-specific DNA binding"/>
    <property type="evidence" value="ECO:0007669"/>
    <property type="project" value="InterPro"/>
</dbReference>
<dbReference type="PANTHER" id="PTHR30154:SF20">
    <property type="entry name" value="LEUCINE-RESPONSIVE REGULATORY PROTEIN"/>
    <property type="match status" value="1"/>
</dbReference>
<proteinExistence type="predicted"/>
<dbReference type="Proteomes" id="UP000187172">
    <property type="component" value="Unassembled WGS sequence"/>
</dbReference>
<evidence type="ECO:0000256" key="3">
    <source>
        <dbReference type="ARBA" id="ARBA00023163"/>
    </source>
</evidence>
<keyword evidence="2" id="KW-0238">DNA-binding</keyword>
<dbReference type="SUPFAM" id="SSF54909">
    <property type="entry name" value="Dimeric alpha+beta barrel"/>
    <property type="match status" value="1"/>
</dbReference>
<feature type="domain" description="HTH asnC-type" evidence="4">
    <location>
        <begin position="8"/>
        <end position="71"/>
    </location>
</feature>
<dbReference type="InterPro" id="IPR036388">
    <property type="entry name" value="WH-like_DNA-bd_sf"/>
</dbReference>
<dbReference type="InterPro" id="IPR019885">
    <property type="entry name" value="Tscrpt_reg_HTH_AsnC-type_CS"/>
</dbReference>
<dbReference type="SUPFAM" id="SSF46785">
    <property type="entry name" value="Winged helix' DNA-binding domain"/>
    <property type="match status" value="1"/>
</dbReference>
<dbReference type="PROSITE" id="PS00519">
    <property type="entry name" value="HTH_ASNC_1"/>
    <property type="match status" value="1"/>
</dbReference>
<dbReference type="Gene3D" id="3.30.70.920">
    <property type="match status" value="1"/>
</dbReference>
<dbReference type="InterPro" id="IPR011991">
    <property type="entry name" value="ArsR-like_HTH"/>
</dbReference>
<reference evidence="5 6" key="1">
    <citation type="submission" date="2016-11" db="EMBL/GenBank/DDBJ databases">
        <title>Paenibacillus species isolates.</title>
        <authorList>
            <person name="Beno S.M."/>
        </authorList>
    </citation>
    <scope>NUCLEOTIDE SEQUENCE [LARGE SCALE GENOMIC DNA]</scope>
    <source>
        <strain evidence="5 6">FSL R5-0378</strain>
    </source>
</reference>
<dbReference type="SMART" id="SM00344">
    <property type="entry name" value="HTH_ASNC"/>
    <property type="match status" value="1"/>
</dbReference>
<dbReference type="PRINTS" id="PR00033">
    <property type="entry name" value="HTHASNC"/>
</dbReference>
<keyword evidence="1" id="KW-0805">Transcription regulation</keyword>
<protein>
    <submittedName>
        <fullName evidence="5">AsnC family transcriptional regulator</fullName>
    </submittedName>
</protein>
<comment type="caution">
    <text evidence="5">The sequence shown here is derived from an EMBL/GenBank/DDBJ whole genome shotgun (WGS) entry which is preliminary data.</text>
</comment>
<sequence length="147" mass="16603">MANLSTAVDEIDLKILKLLQHEARMPIAQISKQIAMSQPSVKERIVKLEERGVIIGYSTDLNLRELQRGTTSFILMKTEQCSELVEFCTQSKQVTGLFRISGEYNYLIHVQTGSVDEVADFQDALARFGPSKSHISLKNILDHRILL</sequence>
<keyword evidence="3" id="KW-0804">Transcription</keyword>
<evidence type="ECO:0000313" key="5">
    <source>
        <dbReference type="EMBL" id="OMF52237.1"/>
    </source>
</evidence>
<evidence type="ECO:0000259" key="4">
    <source>
        <dbReference type="PROSITE" id="PS50956"/>
    </source>
</evidence>
<dbReference type="PANTHER" id="PTHR30154">
    <property type="entry name" value="LEUCINE-RESPONSIVE REGULATORY PROTEIN"/>
    <property type="match status" value="1"/>
</dbReference>
<dbReference type="CDD" id="cd00090">
    <property type="entry name" value="HTH_ARSR"/>
    <property type="match status" value="1"/>
</dbReference>
<gene>
    <name evidence="5" type="ORF">BK138_22590</name>
</gene>